<comment type="similarity">
    <text evidence="2 7">Belongs to the peptidase S9A family.</text>
</comment>
<dbReference type="PANTHER" id="PTHR42881:SF2">
    <property type="entry name" value="PROLYL ENDOPEPTIDASE"/>
    <property type="match status" value="1"/>
</dbReference>
<dbReference type="PANTHER" id="PTHR42881">
    <property type="entry name" value="PROLYL ENDOPEPTIDASE"/>
    <property type="match status" value="1"/>
</dbReference>
<dbReference type="FunFam" id="3.40.50.1820:FF:000005">
    <property type="entry name" value="Prolyl endopeptidase"/>
    <property type="match status" value="1"/>
</dbReference>
<dbReference type="OrthoDB" id="248387at2759"/>
<dbReference type="PRINTS" id="PR00862">
    <property type="entry name" value="PROLIGOPTASE"/>
</dbReference>
<comment type="catalytic activity">
    <reaction evidence="1">
        <text>Hydrolysis of Pro-|-Xaa &gt;&gt; Ala-|-Xaa in oligopeptides.</text>
        <dbReference type="EC" id="3.4.21.26"/>
    </reaction>
</comment>
<feature type="domain" description="Peptidase S9A N-terminal" evidence="9">
    <location>
        <begin position="42"/>
        <end position="445"/>
    </location>
</feature>
<dbReference type="SUPFAM" id="SSF50993">
    <property type="entry name" value="Peptidase/esterase 'gauge' domain"/>
    <property type="match status" value="1"/>
</dbReference>
<evidence type="ECO:0000256" key="3">
    <source>
        <dbReference type="ARBA" id="ARBA00016310"/>
    </source>
</evidence>
<dbReference type="FunFam" id="2.130.10.120:FF:000001">
    <property type="entry name" value="Prolyl endopeptidase"/>
    <property type="match status" value="1"/>
</dbReference>
<keyword evidence="4 7" id="KW-0645">Protease</keyword>
<dbReference type="InterPro" id="IPR001375">
    <property type="entry name" value="Peptidase_S9_cat"/>
</dbReference>
<evidence type="ECO:0000256" key="5">
    <source>
        <dbReference type="ARBA" id="ARBA00022801"/>
    </source>
</evidence>
<dbReference type="GO" id="GO:0005829">
    <property type="term" value="C:cytosol"/>
    <property type="evidence" value="ECO:0007669"/>
    <property type="project" value="TreeGrafter"/>
</dbReference>
<dbReference type="PROSITE" id="PS00708">
    <property type="entry name" value="PRO_ENDOPEP_SER"/>
    <property type="match status" value="1"/>
</dbReference>
<dbReference type="Pfam" id="PF00326">
    <property type="entry name" value="Peptidase_S9"/>
    <property type="match status" value="1"/>
</dbReference>
<dbReference type="Pfam" id="PF02897">
    <property type="entry name" value="Peptidase_S9_N"/>
    <property type="match status" value="1"/>
</dbReference>
<gene>
    <name evidence="10" type="ORF">CHIRRI_LOCUS2129</name>
</gene>
<dbReference type="SUPFAM" id="SSF53474">
    <property type="entry name" value="alpha/beta-Hydrolases"/>
    <property type="match status" value="1"/>
</dbReference>
<evidence type="ECO:0000259" key="9">
    <source>
        <dbReference type="Pfam" id="PF02897"/>
    </source>
</evidence>
<dbReference type="InterPro" id="IPR029058">
    <property type="entry name" value="AB_hydrolase_fold"/>
</dbReference>
<keyword evidence="5 7" id="KW-0378">Hydrolase</keyword>
<dbReference type="EMBL" id="OU895877">
    <property type="protein sequence ID" value="CAG9799156.1"/>
    <property type="molecule type" value="Genomic_DNA"/>
</dbReference>
<dbReference type="InterPro" id="IPR023302">
    <property type="entry name" value="Pept_S9A_N"/>
</dbReference>
<evidence type="ECO:0000256" key="2">
    <source>
        <dbReference type="ARBA" id="ARBA00005228"/>
    </source>
</evidence>
<evidence type="ECO:0000313" key="11">
    <source>
        <dbReference type="Proteomes" id="UP001153620"/>
    </source>
</evidence>
<organism evidence="10 11">
    <name type="scientific">Chironomus riparius</name>
    <dbReference type="NCBI Taxonomy" id="315576"/>
    <lineage>
        <taxon>Eukaryota</taxon>
        <taxon>Metazoa</taxon>
        <taxon>Ecdysozoa</taxon>
        <taxon>Arthropoda</taxon>
        <taxon>Hexapoda</taxon>
        <taxon>Insecta</taxon>
        <taxon>Pterygota</taxon>
        <taxon>Neoptera</taxon>
        <taxon>Endopterygota</taxon>
        <taxon>Diptera</taxon>
        <taxon>Nematocera</taxon>
        <taxon>Chironomoidea</taxon>
        <taxon>Chironomidae</taxon>
        <taxon>Chironominae</taxon>
        <taxon>Chironomus</taxon>
    </lineage>
</organism>
<dbReference type="GO" id="GO:0070012">
    <property type="term" value="F:oligopeptidase activity"/>
    <property type="evidence" value="ECO:0007669"/>
    <property type="project" value="TreeGrafter"/>
</dbReference>
<dbReference type="GO" id="GO:0004252">
    <property type="term" value="F:serine-type endopeptidase activity"/>
    <property type="evidence" value="ECO:0007669"/>
    <property type="project" value="UniProtKB-UniRule"/>
</dbReference>
<evidence type="ECO:0000256" key="7">
    <source>
        <dbReference type="RuleBase" id="RU368024"/>
    </source>
</evidence>
<evidence type="ECO:0000256" key="4">
    <source>
        <dbReference type="ARBA" id="ARBA00022670"/>
    </source>
</evidence>
<name>A0A9N9WNT3_9DIPT</name>
<reference evidence="10" key="1">
    <citation type="submission" date="2022-01" db="EMBL/GenBank/DDBJ databases">
        <authorList>
            <person name="King R."/>
        </authorList>
    </citation>
    <scope>NUCLEOTIDE SEQUENCE</scope>
</reference>
<keyword evidence="6 7" id="KW-0720">Serine protease</keyword>
<dbReference type="Gene3D" id="2.130.10.120">
    <property type="entry name" value="Prolyl oligopeptidase, N-terminal domain"/>
    <property type="match status" value="1"/>
</dbReference>
<dbReference type="InterPro" id="IPR002470">
    <property type="entry name" value="Peptidase_S9A"/>
</dbReference>
<evidence type="ECO:0000256" key="6">
    <source>
        <dbReference type="ARBA" id="ARBA00022825"/>
    </source>
</evidence>
<dbReference type="AlphaFoldDB" id="A0A9N9WNT3"/>
<dbReference type="EC" id="3.4.21.-" evidence="7"/>
<sequence>MIKQKSAIILRSFLNPNRYIRKLKFIKFNFVTTMDPSVIEYPQVKREEVEETFFGKVISDPYRCLENPDSEDAKKFVDDQNAISQPFLESSDTWNKINKKLTSLWNFEKYGVASKHGNKYFYSYNTGLQNQNVIYCLDSLSSESKLFLDPNSLSTDGTVALTNLKYSKDGSRVAYGLSSSGSDWVTIKFRNVETNEDFDDVLEYSKFFQPTWFQNQGVFYGTFPNFGTADGCETNANENQKVYYHKIGEKQENDVLIAEFPHEPKWRFSSEISDCGFYLIFYIMVGCNENLVYFADLRKTPEITGKLDFVKVVTEFKYDYEFITNNENIFYFRTNDKAPNYRIITIDFNDPNAEWKTLIEEHPKNVLDWACCVNKNKLVLHYMVDVRSALQVHCLETGKFDFEFKIDYGCIQGFSGDRDSSEIFFQFVSFLVPGIVYHFDFENLNCEPKIFKETKIPNFDRDAYKVEQIFYPNSEDGEKIPMFIVRKNRKEIQPTPTLLYGYGGFGISLQPTFSVTFLAFIDAFDGNLVYANLRGGSEFGMNWHDNGRLLNKQNVFNDFQSAAKYLIENNYTKKEMLAIQGGSNGGLLVGACINQRPDLFGAAVAQVGVFDMLRFHKFTIGSAWISDYGSPDEKQHFFNLLKYSPLHNVHIPENYQQEYPSTMILTADHDDRVSPLHSLKFVATLQSAVKQSKFQRNPILLRVYKKSGHGFGKPVTKKIEEATDILTFLYKVLKIKSELN</sequence>
<dbReference type="GO" id="GO:0006508">
    <property type="term" value="P:proteolysis"/>
    <property type="evidence" value="ECO:0007669"/>
    <property type="project" value="UniProtKB-KW"/>
</dbReference>
<dbReference type="InterPro" id="IPR051167">
    <property type="entry name" value="Prolyl_oligopep/macrocyclase"/>
</dbReference>
<dbReference type="Gene3D" id="3.40.50.1820">
    <property type="entry name" value="alpha/beta hydrolase"/>
    <property type="match status" value="1"/>
</dbReference>
<feature type="domain" description="Peptidase S9 prolyl oligopeptidase catalytic" evidence="8">
    <location>
        <begin position="520"/>
        <end position="734"/>
    </location>
</feature>
<evidence type="ECO:0000313" key="10">
    <source>
        <dbReference type="EMBL" id="CAG9799156.1"/>
    </source>
</evidence>
<proteinExistence type="inferred from homology"/>
<accession>A0A9N9WNT3</accession>
<protein>
    <recommendedName>
        <fullName evidence="3 7">Prolyl endopeptidase</fullName>
        <ecNumber evidence="7">3.4.21.-</ecNumber>
    </recommendedName>
</protein>
<evidence type="ECO:0000256" key="1">
    <source>
        <dbReference type="ARBA" id="ARBA00001070"/>
    </source>
</evidence>
<dbReference type="InterPro" id="IPR002471">
    <property type="entry name" value="Pept_S9_AS"/>
</dbReference>
<dbReference type="Proteomes" id="UP001153620">
    <property type="component" value="Chromosome 1"/>
</dbReference>
<reference evidence="10" key="2">
    <citation type="submission" date="2022-10" db="EMBL/GenBank/DDBJ databases">
        <authorList>
            <consortium name="ENA_rothamsted_submissions"/>
            <consortium name="culmorum"/>
            <person name="King R."/>
        </authorList>
    </citation>
    <scope>NUCLEOTIDE SEQUENCE</scope>
</reference>
<evidence type="ECO:0000259" key="8">
    <source>
        <dbReference type="Pfam" id="PF00326"/>
    </source>
</evidence>
<keyword evidence="11" id="KW-1185">Reference proteome</keyword>